<feature type="transmembrane region" description="Helical" evidence="3">
    <location>
        <begin position="61"/>
        <end position="83"/>
    </location>
</feature>
<protein>
    <recommendedName>
        <fullName evidence="2">Biotin transporter</fullName>
    </recommendedName>
</protein>
<evidence type="ECO:0000256" key="2">
    <source>
        <dbReference type="PIRNR" id="PIRNR016661"/>
    </source>
</evidence>
<dbReference type="EMBL" id="CAACYI010000001">
    <property type="protein sequence ID" value="VFB17247.1"/>
    <property type="molecule type" value="Genomic_DNA"/>
</dbReference>
<keyword evidence="2" id="KW-1003">Cell membrane</keyword>
<feature type="transmembrane region" description="Helical" evidence="3">
    <location>
        <begin position="120"/>
        <end position="141"/>
    </location>
</feature>
<dbReference type="GO" id="GO:0005886">
    <property type="term" value="C:plasma membrane"/>
    <property type="evidence" value="ECO:0007669"/>
    <property type="project" value="UniProtKB-SubCell"/>
</dbReference>
<dbReference type="GO" id="GO:0015225">
    <property type="term" value="F:biotin transmembrane transporter activity"/>
    <property type="evidence" value="ECO:0007669"/>
    <property type="project" value="UniProtKB-UniRule"/>
</dbReference>
<dbReference type="Pfam" id="PF02632">
    <property type="entry name" value="BioY"/>
    <property type="match status" value="1"/>
</dbReference>
<keyword evidence="2 3" id="KW-0472">Membrane</keyword>
<dbReference type="Gene3D" id="1.10.1760.20">
    <property type="match status" value="1"/>
</dbReference>
<dbReference type="PANTHER" id="PTHR34295:SF1">
    <property type="entry name" value="BIOTIN TRANSPORTER BIOY"/>
    <property type="match status" value="1"/>
</dbReference>
<keyword evidence="3" id="KW-1133">Transmembrane helix</keyword>
<accession>A0A8H2QYU3</accession>
<dbReference type="AlphaFoldDB" id="A0A8H2QYU3"/>
<evidence type="ECO:0000256" key="1">
    <source>
        <dbReference type="ARBA" id="ARBA00010692"/>
    </source>
</evidence>
<reference evidence="4 5" key="1">
    <citation type="submission" date="2019-02" db="EMBL/GenBank/DDBJ databases">
        <authorList>
            <consortium name="Pathogen Informatics"/>
        </authorList>
    </citation>
    <scope>NUCLEOTIDE SEQUENCE [LARGE SCALE GENOMIC DNA]</scope>
    <source>
        <strain evidence="4 5">3012STDY7089603</strain>
    </source>
</reference>
<keyword evidence="3" id="KW-0812">Transmembrane</keyword>
<keyword evidence="5" id="KW-1185">Reference proteome</keyword>
<keyword evidence="2" id="KW-0813">Transport</keyword>
<organism evidence="4 5">
    <name type="scientific">Urinicoccus massiliensis</name>
    <dbReference type="NCBI Taxonomy" id="1723382"/>
    <lineage>
        <taxon>Bacteria</taxon>
        <taxon>Bacillati</taxon>
        <taxon>Bacillota</taxon>
        <taxon>Tissierellia</taxon>
        <taxon>Tissierellales</taxon>
        <taxon>Peptoniphilaceae</taxon>
        <taxon>Urinicoccus</taxon>
    </lineage>
</organism>
<dbReference type="InterPro" id="IPR003784">
    <property type="entry name" value="BioY"/>
</dbReference>
<dbReference type="RefSeq" id="WP_131749832.1">
    <property type="nucleotide sequence ID" value="NZ_CAACYI010000001.1"/>
</dbReference>
<evidence type="ECO:0000313" key="4">
    <source>
        <dbReference type="EMBL" id="VFB17247.1"/>
    </source>
</evidence>
<comment type="similarity">
    <text evidence="1 2">Belongs to the BioY family.</text>
</comment>
<dbReference type="PIRSF" id="PIRSF016661">
    <property type="entry name" value="BioY"/>
    <property type="match status" value="1"/>
</dbReference>
<name>A0A8H2QYU3_9FIRM</name>
<sequence>MNPENKLTSQNNPTRNSVESAIFAALIALGALITIPLGPVPISLQNFFVFMAGLVLKPKQALVSTILYALLGLVGLPIFAGFSGGPQSVLSPSFGFILGFIPMAYLISKYSGGEKNPWKIFLSLILADILLYAIGLPYLYLILTRVHGTPMTLASSLKVGMVPFIIPDLVKALLASFLGPKILSALKRN</sequence>
<comment type="subcellular location">
    <subcellularLocation>
        <location evidence="2">Cell membrane</location>
        <topology evidence="2">Multi-pass membrane protein</topology>
    </subcellularLocation>
</comment>
<dbReference type="PANTHER" id="PTHR34295">
    <property type="entry name" value="BIOTIN TRANSPORTER BIOY"/>
    <property type="match status" value="1"/>
</dbReference>
<comment type="caution">
    <text evidence="4">The sequence shown here is derived from an EMBL/GenBank/DDBJ whole genome shotgun (WGS) entry which is preliminary data.</text>
</comment>
<feature type="transmembrane region" description="Helical" evidence="3">
    <location>
        <begin position="89"/>
        <end position="108"/>
    </location>
</feature>
<dbReference type="Proteomes" id="UP000377798">
    <property type="component" value="Unassembled WGS sequence"/>
</dbReference>
<evidence type="ECO:0000313" key="5">
    <source>
        <dbReference type="Proteomes" id="UP000377798"/>
    </source>
</evidence>
<proteinExistence type="inferred from homology"/>
<evidence type="ECO:0000256" key="3">
    <source>
        <dbReference type="SAM" id="Phobius"/>
    </source>
</evidence>
<feature type="transmembrane region" description="Helical" evidence="3">
    <location>
        <begin position="20"/>
        <end position="40"/>
    </location>
</feature>
<gene>
    <name evidence="4" type="primary">bioY2</name>
    <name evidence="4" type="ORF">NCTC13150_01834</name>
</gene>